<dbReference type="RefSeq" id="WP_200337225.1">
    <property type="nucleotide sequence ID" value="NZ_CP066786.1"/>
</dbReference>
<dbReference type="SMART" id="SM00530">
    <property type="entry name" value="HTH_XRE"/>
    <property type="match status" value="1"/>
</dbReference>
<dbReference type="SUPFAM" id="SSF47413">
    <property type="entry name" value="lambda repressor-like DNA-binding domains"/>
    <property type="match status" value="1"/>
</dbReference>
<organism evidence="2 3">
    <name type="scientific">Martelella lutilitoris</name>
    <dbReference type="NCBI Taxonomy" id="2583532"/>
    <lineage>
        <taxon>Bacteria</taxon>
        <taxon>Pseudomonadati</taxon>
        <taxon>Pseudomonadota</taxon>
        <taxon>Alphaproteobacteria</taxon>
        <taxon>Hyphomicrobiales</taxon>
        <taxon>Aurantimonadaceae</taxon>
        <taxon>Martelella</taxon>
    </lineage>
</organism>
<dbReference type="EMBL" id="CP066786">
    <property type="protein sequence ID" value="QQM31705.1"/>
    <property type="molecule type" value="Genomic_DNA"/>
</dbReference>
<name>A0A7T7HM20_9HYPH</name>
<dbReference type="InterPro" id="IPR010982">
    <property type="entry name" value="Lambda_DNA-bd_dom_sf"/>
</dbReference>
<feature type="domain" description="HTH cro/C1-type" evidence="1">
    <location>
        <begin position="36"/>
        <end position="90"/>
    </location>
</feature>
<dbReference type="GO" id="GO:0003677">
    <property type="term" value="F:DNA binding"/>
    <property type="evidence" value="ECO:0007669"/>
    <property type="project" value="InterPro"/>
</dbReference>
<dbReference type="PROSITE" id="PS50943">
    <property type="entry name" value="HTH_CROC1"/>
    <property type="match status" value="1"/>
</dbReference>
<reference evidence="2 3" key="1">
    <citation type="submission" date="2020-12" db="EMBL/GenBank/DDBJ databases">
        <authorList>
            <person name="Zheng R.K."/>
            <person name="Sun C.M."/>
        </authorList>
    </citation>
    <scope>NUCLEOTIDE SEQUENCE [LARGE SCALE GENOMIC DNA]</scope>
    <source>
        <strain evidence="2 3">ZRK001</strain>
    </source>
</reference>
<evidence type="ECO:0000313" key="2">
    <source>
        <dbReference type="EMBL" id="QQM31705.1"/>
    </source>
</evidence>
<evidence type="ECO:0000313" key="3">
    <source>
        <dbReference type="Proteomes" id="UP000596083"/>
    </source>
</evidence>
<dbReference type="KEGG" id="mlut:JET14_05925"/>
<evidence type="ECO:0000259" key="1">
    <source>
        <dbReference type="PROSITE" id="PS50943"/>
    </source>
</evidence>
<sequence length="108" mass="12077">MPWFSYFAKWEKIQPPNGNMPIDKLMPYGKLPVMKLDEYLKFKGVKPSVFAAELGVAPSTISRIIRGERMPRTPLILKIFNATQGRVTFSDWADAACVRASSGEGIAE</sequence>
<gene>
    <name evidence="2" type="ORF">JET14_05925</name>
</gene>
<protein>
    <submittedName>
        <fullName evidence="2">Helix-turn-helix transcriptional regulator</fullName>
    </submittedName>
</protein>
<dbReference type="CDD" id="cd00093">
    <property type="entry name" value="HTH_XRE"/>
    <property type="match status" value="1"/>
</dbReference>
<accession>A0A7T7HM20</accession>
<dbReference type="AlphaFoldDB" id="A0A7T7HM20"/>
<dbReference type="Proteomes" id="UP000596083">
    <property type="component" value="Chromosome"/>
</dbReference>
<dbReference type="Pfam" id="PF01381">
    <property type="entry name" value="HTH_3"/>
    <property type="match status" value="1"/>
</dbReference>
<dbReference type="InterPro" id="IPR001387">
    <property type="entry name" value="Cro/C1-type_HTH"/>
</dbReference>
<dbReference type="Gene3D" id="1.10.260.40">
    <property type="entry name" value="lambda repressor-like DNA-binding domains"/>
    <property type="match status" value="1"/>
</dbReference>
<proteinExistence type="predicted"/>